<dbReference type="RefSeq" id="WP_094455334.1">
    <property type="nucleotide sequence ID" value="NZ_NMVJ01000009.1"/>
</dbReference>
<reference evidence="8 9" key="1">
    <citation type="submission" date="2017-07" db="EMBL/GenBank/DDBJ databases">
        <title>Draft whole genome sequences of clinical Proprionibacteriaceae strains.</title>
        <authorList>
            <person name="Bernier A.-M."/>
            <person name="Bernard K."/>
            <person name="Domingo M.-C."/>
        </authorList>
    </citation>
    <scope>NUCLEOTIDE SEQUENCE [LARGE SCALE GENOMIC DNA]</scope>
    <source>
        <strain evidence="8 9">NML 150081</strain>
    </source>
</reference>
<dbReference type="PANTHER" id="PTHR43827">
    <property type="entry name" value="2,5-DIKETO-D-GLUCONIC ACID REDUCTASE"/>
    <property type="match status" value="1"/>
</dbReference>
<dbReference type="Gene3D" id="3.20.20.100">
    <property type="entry name" value="NADP-dependent oxidoreductase domain"/>
    <property type="match status" value="1"/>
</dbReference>
<evidence type="ECO:0000256" key="6">
    <source>
        <dbReference type="PIRSR" id="PIRSR000097-3"/>
    </source>
</evidence>
<evidence type="ECO:0000259" key="7">
    <source>
        <dbReference type="Pfam" id="PF00248"/>
    </source>
</evidence>
<evidence type="ECO:0000256" key="2">
    <source>
        <dbReference type="ARBA" id="ARBA00022857"/>
    </source>
</evidence>
<dbReference type="PROSITE" id="PS00063">
    <property type="entry name" value="ALDOKETO_REDUCTASE_3"/>
    <property type="match status" value="1"/>
</dbReference>
<dbReference type="PIRSF" id="PIRSF000097">
    <property type="entry name" value="AKR"/>
    <property type="match status" value="1"/>
</dbReference>
<dbReference type="FunFam" id="3.20.20.100:FF:000015">
    <property type="entry name" value="Oxidoreductase, aldo/keto reductase family"/>
    <property type="match status" value="1"/>
</dbReference>
<name>A0A255EF06_9ACTN</name>
<dbReference type="PRINTS" id="PR00069">
    <property type="entry name" value="ALDKETRDTASE"/>
</dbReference>
<dbReference type="PROSITE" id="PS00062">
    <property type="entry name" value="ALDOKETO_REDUCTASE_2"/>
    <property type="match status" value="1"/>
</dbReference>
<dbReference type="GO" id="GO:0016616">
    <property type="term" value="F:oxidoreductase activity, acting on the CH-OH group of donors, NAD or NADP as acceptor"/>
    <property type="evidence" value="ECO:0007669"/>
    <property type="project" value="UniProtKB-ARBA"/>
</dbReference>
<dbReference type="Pfam" id="PF00248">
    <property type="entry name" value="Aldo_ket_red"/>
    <property type="match status" value="1"/>
</dbReference>
<feature type="domain" description="NADP-dependent oxidoreductase" evidence="7">
    <location>
        <begin position="23"/>
        <end position="256"/>
    </location>
</feature>
<organism evidence="8 9">
    <name type="scientific">Parenemella sanctibonifatiensis</name>
    <dbReference type="NCBI Taxonomy" id="2016505"/>
    <lineage>
        <taxon>Bacteria</taxon>
        <taxon>Bacillati</taxon>
        <taxon>Actinomycetota</taxon>
        <taxon>Actinomycetes</taxon>
        <taxon>Propionibacteriales</taxon>
        <taxon>Propionibacteriaceae</taxon>
        <taxon>Parenemella</taxon>
    </lineage>
</organism>
<dbReference type="InterPro" id="IPR020471">
    <property type="entry name" value="AKR"/>
</dbReference>
<dbReference type="Proteomes" id="UP000216300">
    <property type="component" value="Unassembled WGS sequence"/>
</dbReference>
<keyword evidence="9" id="KW-1185">Reference proteome</keyword>
<proteinExistence type="inferred from homology"/>
<evidence type="ECO:0000256" key="5">
    <source>
        <dbReference type="PIRSR" id="PIRSR000097-2"/>
    </source>
</evidence>
<evidence type="ECO:0000313" key="9">
    <source>
        <dbReference type="Proteomes" id="UP000216300"/>
    </source>
</evidence>
<dbReference type="InterPro" id="IPR023210">
    <property type="entry name" value="NADP_OxRdtase_dom"/>
</dbReference>
<comment type="caution">
    <text evidence="8">The sequence shown here is derived from an EMBL/GenBank/DDBJ whole genome shotgun (WGS) entry which is preliminary data.</text>
</comment>
<evidence type="ECO:0000256" key="1">
    <source>
        <dbReference type="ARBA" id="ARBA00007905"/>
    </source>
</evidence>
<comment type="similarity">
    <text evidence="1">Belongs to the aldo/keto reductase family.</text>
</comment>
<dbReference type="PANTHER" id="PTHR43827:SF3">
    <property type="entry name" value="NADP-DEPENDENT OXIDOREDUCTASE DOMAIN-CONTAINING PROTEIN"/>
    <property type="match status" value="1"/>
</dbReference>
<dbReference type="SUPFAM" id="SSF51430">
    <property type="entry name" value="NAD(P)-linked oxidoreductase"/>
    <property type="match status" value="1"/>
</dbReference>
<feature type="binding site" evidence="5">
    <location>
        <position position="106"/>
    </location>
    <ligand>
        <name>substrate</name>
    </ligand>
</feature>
<dbReference type="InterPro" id="IPR018170">
    <property type="entry name" value="Aldo/ket_reductase_CS"/>
</dbReference>
<keyword evidence="2" id="KW-0521">NADP</keyword>
<dbReference type="OrthoDB" id="9804790at2"/>
<dbReference type="PROSITE" id="PS00798">
    <property type="entry name" value="ALDOKETO_REDUCTASE_1"/>
    <property type="match status" value="1"/>
</dbReference>
<evidence type="ECO:0000313" key="8">
    <source>
        <dbReference type="EMBL" id="OYN89521.1"/>
    </source>
</evidence>
<accession>A0A255EF06</accession>
<protein>
    <recommendedName>
        <fullName evidence="7">NADP-dependent oxidoreductase domain-containing protein</fullName>
    </recommendedName>
</protein>
<dbReference type="InterPro" id="IPR036812">
    <property type="entry name" value="NAD(P)_OxRdtase_dom_sf"/>
</dbReference>
<evidence type="ECO:0000256" key="3">
    <source>
        <dbReference type="ARBA" id="ARBA00023002"/>
    </source>
</evidence>
<sequence length="270" mass="29634">MSVPTIRLNDGTEIPQLGFGVFKVPPAEAAQVTADALAAGYRHIDTAAMYHNEEGVGQAVAASGINRDDLWITTKLDNGDQHRPAEAIRTSLRKLGLDHVDLYLIHWPMPQQDLYLDAWLAMEKAQQEGLIRSIGVSNFHGEHLRKVVDGSSTVPSVDQVEIHPSLAQYDLVTEIESFGTKAQSWSPLGRSEDLEAVAPIASELGRTAAQVIIRWHLQRNLIVIPKTVNPQRMAENFDVFSFELDDDTMAALDALDAGNRAGSHPDDKNA</sequence>
<dbReference type="AlphaFoldDB" id="A0A255EF06"/>
<gene>
    <name evidence="8" type="ORF">CGZ91_11590</name>
</gene>
<feature type="active site" description="Proton donor" evidence="4">
    <location>
        <position position="50"/>
    </location>
</feature>
<evidence type="ECO:0000256" key="4">
    <source>
        <dbReference type="PIRSR" id="PIRSR000097-1"/>
    </source>
</evidence>
<dbReference type="EMBL" id="NMVJ01000009">
    <property type="protein sequence ID" value="OYN89521.1"/>
    <property type="molecule type" value="Genomic_DNA"/>
</dbReference>
<feature type="site" description="Lowers pKa of active site Tyr" evidence="6">
    <location>
        <position position="75"/>
    </location>
</feature>
<keyword evidence="3" id="KW-0560">Oxidoreductase</keyword>